<dbReference type="EMBL" id="CP126101">
    <property type="protein sequence ID" value="WHY53069.1"/>
    <property type="molecule type" value="Genomic_DNA"/>
</dbReference>
<proteinExistence type="predicted"/>
<sequence>MKKLASFFSIFALFLVLIMPQSAAAATTYNAGASSPSTIYAYSLNQWSEDGFWDLRNINSIPDTAVVTAAKLNWSICTSCGMNYNTTSVGLFVQNGSGDWMDSGFYNYNFGGQPVKQIWFTSFKSTKFNSFGYIQPNLTILWEDSASAKSGSFMLNESPNGILADKDNLVEKQEVTLVNLEEE</sequence>
<reference evidence="2" key="1">
    <citation type="submission" date="2023-05" db="EMBL/GenBank/DDBJ databases">
        <title>Comparative genomics of Bacillaceae isolates and their secondary metabolite potential.</title>
        <authorList>
            <person name="Song L."/>
            <person name="Nielsen L.J."/>
            <person name="Mohite O."/>
            <person name="Xu X."/>
            <person name="Weber T."/>
            <person name="Kovacs A.T."/>
        </authorList>
    </citation>
    <scope>NUCLEOTIDE SEQUENCE</scope>
    <source>
        <strain evidence="2">LY1</strain>
    </source>
</reference>
<keyword evidence="1" id="KW-0732">Signal</keyword>
<dbReference type="RefSeq" id="WP_283871444.1">
    <property type="nucleotide sequence ID" value="NZ_CP126101.1"/>
</dbReference>
<dbReference type="Proteomes" id="UP001178322">
    <property type="component" value="Chromosome"/>
</dbReference>
<organism evidence="2 3">
    <name type="scientific">Lysinibacillus pakistanensis</name>
    <dbReference type="NCBI Taxonomy" id="759811"/>
    <lineage>
        <taxon>Bacteria</taxon>
        <taxon>Bacillati</taxon>
        <taxon>Bacillota</taxon>
        <taxon>Bacilli</taxon>
        <taxon>Bacillales</taxon>
        <taxon>Bacillaceae</taxon>
        <taxon>Lysinibacillus</taxon>
    </lineage>
</organism>
<feature type="signal peptide" evidence="1">
    <location>
        <begin position="1"/>
        <end position="25"/>
    </location>
</feature>
<accession>A0AAX3X0B6</accession>
<gene>
    <name evidence="2" type="ORF">QNH24_07445</name>
</gene>
<evidence type="ECO:0000256" key="1">
    <source>
        <dbReference type="SAM" id="SignalP"/>
    </source>
</evidence>
<feature type="chain" id="PRO_5043612602" description="DUF4879 domain-containing protein" evidence="1">
    <location>
        <begin position="26"/>
        <end position="183"/>
    </location>
</feature>
<evidence type="ECO:0008006" key="4">
    <source>
        <dbReference type="Google" id="ProtNLM"/>
    </source>
</evidence>
<name>A0AAX3X0B6_9BACI</name>
<evidence type="ECO:0000313" key="3">
    <source>
        <dbReference type="Proteomes" id="UP001178322"/>
    </source>
</evidence>
<dbReference type="AlphaFoldDB" id="A0AAX3X0B6"/>
<protein>
    <recommendedName>
        <fullName evidence="4">DUF4879 domain-containing protein</fullName>
    </recommendedName>
</protein>
<evidence type="ECO:0000313" key="2">
    <source>
        <dbReference type="EMBL" id="WHY53069.1"/>
    </source>
</evidence>